<dbReference type="GO" id="GO:0006605">
    <property type="term" value="P:protein targeting"/>
    <property type="evidence" value="ECO:0007669"/>
    <property type="project" value="UniProtKB-UniRule"/>
</dbReference>
<keyword evidence="7 12" id="KW-0067">ATP-binding</keyword>
<name>W5UT12_9BACT</name>
<evidence type="ECO:0000256" key="5">
    <source>
        <dbReference type="ARBA" id="ARBA00022490"/>
    </source>
</evidence>
<dbReference type="Gene3D" id="3.90.1440.10">
    <property type="entry name" value="SecA, preprotein cross-linking domain"/>
    <property type="match status" value="1"/>
</dbReference>
<proteinExistence type="inferred from homology"/>
<evidence type="ECO:0000256" key="3">
    <source>
        <dbReference type="ARBA" id="ARBA00022448"/>
    </source>
</evidence>
<comment type="subunit">
    <text evidence="12">Monomer and homodimer. Part of the essential Sec protein translocation apparatus which comprises SecA, SecYEG and auxiliary proteins SecDF. Other proteins may also be involved.</text>
</comment>
<evidence type="ECO:0000256" key="1">
    <source>
        <dbReference type="ARBA" id="ARBA00004170"/>
    </source>
</evidence>
<dbReference type="Proteomes" id="UP000019229">
    <property type="component" value="Chromosome"/>
</dbReference>
<dbReference type="SUPFAM" id="SSF81767">
    <property type="entry name" value="Pre-protein crosslinking domain of SecA"/>
    <property type="match status" value="1"/>
</dbReference>
<dbReference type="SUPFAM" id="SSF81886">
    <property type="entry name" value="Helical scaffold and wing domains of SecA"/>
    <property type="match status" value="1"/>
</dbReference>
<dbReference type="InterPro" id="IPR011115">
    <property type="entry name" value="SecA_DEAD"/>
</dbReference>
<keyword evidence="8 12" id="KW-0653">Protein transport</keyword>
<evidence type="ECO:0000256" key="12">
    <source>
        <dbReference type="HAMAP-Rule" id="MF_01382"/>
    </source>
</evidence>
<dbReference type="EC" id="7.4.2.8" evidence="12"/>
<dbReference type="InterPro" id="IPR014001">
    <property type="entry name" value="Helicase_ATP-bd"/>
</dbReference>
<sequence length="907" mass="103129">MKTNFFKTSSEMRLAYRLLKQINAKRSVYAAMSDSELANQTYQFKLKLAQGAKLEDIRVDAFAVAREATKRVLGKNPYDVQILGGLILDMGSVAEMKTGEGKTIASIAPIYLNALKGEGVIVSTVNEYLSERDGLDNGKVFNFLGLTVGINKAGLDNNTKRLMYAADITYSIHSELGFDYLRDNMVFSKAEKVQRSLNFCLIDEIDSILIDEAKTPLIISGGKNLNPGDYISANNFVKTLVNEDFYIDEETKGIKLNDQGIDKANHFFHTRNLYEISNSELVHRIQNALRANKVMKKDVEYIVRDGKIELVDQFTGRIMAGRSYSEGLQQALQAKEDIEIEPETKTLATITYQNFFRLFKKLCGMTGTAKTEEQEFIDVYNMRVNPIPPNKPVIRKDDKDLIFASMHAKNQAIIAEVEKIHATGQPILIGTAQVAESETLSEMLGRKGLVHTVLNAKQNESEAEIIALAGQKNAITIATNMAGRGTDIKLGTGALELGGLYILGTDKAESRRIDNQLRGRAGRQGDVGYSKFFISIEDQLLRRFSNFEAIYQAYHSDSLEPIKGKYIHSALLSAQKKIEGFNFDMRKSVLSYDDVIRQQRDLIYTQRNILLEVTNFDHFIKRMIVRAVDIILGYDFILLANNEIHYPNLIAYLNDNLSRISHYDFSELNLQKYPYGEIQKVLIAQMEKLYFEQLQVELKQNLGESYYENERYIILSSLDNHWQNHIDTIDKLRSSANLVQYSQKNPYQIFTEESTKKFNILIAESAYQAVVSLFNNTNARKIVYNEYVLSNGEVVSFADDTPAEAIAQMLQEYEAQIETQRQVDLYNSEDFIYQQLEQLQIKLIQDDVSSDYQIWQLVSGRQVQVKREFSLQDKRSILVSIYEEELAKIEAAKLEEPENSDSVPTQA</sequence>
<evidence type="ECO:0000256" key="9">
    <source>
        <dbReference type="ARBA" id="ARBA00022967"/>
    </source>
</evidence>
<feature type="domain" description="Helicase ATP-binding" evidence="14">
    <location>
        <begin position="83"/>
        <end position="241"/>
    </location>
</feature>
<dbReference type="HOGENOM" id="CLU_005314_3_0_14"/>
<dbReference type="GO" id="GO:0005886">
    <property type="term" value="C:plasma membrane"/>
    <property type="evidence" value="ECO:0007669"/>
    <property type="project" value="UniProtKB-SubCell"/>
</dbReference>
<dbReference type="CDD" id="cd18803">
    <property type="entry name" value="SF2_C_secA"/>
    <property type="match status" value="1"/>
</dbReference>
<comment type="similarity">
    <text evidence="2 12 13">Belongs to the SecA family.</text>
</comment>
<dbReference type="PROSITE" id="PS51192">
    <property type="entry name" value="HELICASE_ATP_BIND_1"/>
    <property type="match status" value="1"/>
</dbReference>
<dbReference type="SUPFAM" id="SSF52540">
    <property type="entry name" value="P-loop containing nucleoside triphosphate hydrolases"/>
    <property type="match status" value="2"/>
</dbReference>
<dbReference type="PANTHER" id="PTHR30612:SF0">
    <property type="entry name" value="CHLOROPLAST PROTEIN-TRANSPORTING ATPASE"/>
    <property type="match status" value="1"/>
</dbReference>
<dbReference type="STRING" id="743966.MYB_01335"/>
<dbReference type="CDD" id="cd17928">
    <property type="entry name" value="DEXDc_SecA"/>
    <property type="match status" value="1"/>
</dbReference>
<protein>
    <recommendedName>
        <fullName evidence="12 13">Protein translocase subunit SecA</fullName>
        <ecNumber evidence="12">7.4.2.8</ecNumber>
    </recommendedName>
</protein>
<dbReference type="EMBL" id="CP007154">
    <property type="protein sequence ID" value="AHH45277.1"/>
    <property type="molecule type" value="Genomic_DNA"/>
</dbReference>
<dbReference type="PROSITE" id="PS01312">
    <property type="entry name" value="SECA"/>
    <property type="match status" value="1"/>
</dbReference>
<keyword evidence="5 12" id="KW-0963">Cytoplasm</keyword>
<dbReference type="InterPro" id="IPR027417">
    <property type="entry name" value="P-loop_NTPase"/>
</dbReference>
<dbReference type="InterPro" id="IPR011130">
    <property type="entry name" value="SecA_preprotein_X-link_dom"/>
</dbReference>
<keyword evidence="4 12" id="KW-1003">Cell membrane</keyword>
<organism evidence="17 18">
    <name type="scientific">Mesomycoplasma bovoculi M165/69</name>
    <dbReference type="NCBI Taxonomy" id="743966"/>
    <lineage>
        <taxon>Bacteria</taxon>
        <taxon>Bacillati</taxon>
        <taxon>Mycoplasmatota</taxon>
        <taxon>Mycoplasmoidales</taxon>
        <taxon>Metamycoplasmataceae</taxon>
        <taxon>Mesomycoplasma</taxon>
    </lineage>
</organism>
<reference evidence="17 18" key="1">
    <citation type="journal article" date="2014" name="Genome Announc.">
        <title>Complete Genome Sequence of Mycoplasma bovoculi Strain M165/69T (ATCC 29104).</title>
        <authorList>
            <person name="Calcutt M.J."/>
            <person name="Foecking M.F."/>
        </authorList>
    </citation>
    <scope>NUCLEOTIDE SEQUENCE [LARGE SCALE GENOMIC DNA]</scope>
    <source>
        <strain evidence="17">M165/69</strain>
    </source>
</reference>
<comment type="subcellular location">
    <subcellularLocation>
        <location evidence="12">Cell membrane</location>
        <topology evidence="12">Peripheral membrane protein</topology>
        <orientation evidence="12">Cytoplasmic side</orientation>
    </subcellularLocation>
    <subcellularLocation>
        <location evidence="12">Cytoplasm</location>
    </subcellularLocation>
    <subcellularLocation>
        <location evidence="1">Membrane</location>
        <topology evidence="1">Peripheral membrane protein</topology>
    </subcellularLocation>
    <text evidence="12">Distribution is 50-50.</text>
</comment>
<feature type="domain" description="Helicase C-terminal" evidence="15">
    <location>
        <begin position="412"/>
        <end position="567"/>
    </location>
</feature>
<dbReference type="Gene3D" id="3.40.50.300">
    <property type="entry name" value="P-loop containing nucleotide triphosphate hydrolases"/>
    <property type="match status" value="3"/>
</dbReference>
<evidence type="ECO:0000256" key="6">
    <source>
        <dbReference type="ARBA" id="ARBA00022741"/>
    </source>
</evidence>
<keyword evidence="6 12" id="KW-0547">Nucleotide-binding</keyword>
<evidence type="ECO:0000256" key="8">
    <source>
        <dbReference type="ARBA" id="ARBA00022927"/>
    </source>
</evidence>
<keyword evidence="18" id="KW-1185">Reference proteome</keyword>
<dbReference type="InterPro" id="IPR020937">
    <property type="entry name" value="SecA_CS"/>
</dbReference>
<comment type="function">
    <text evidence="12">Part of the Sec protein translocase complex. Interacts with the SecYEG preprotein conducting channel. Has a central role in coupling the hydrolysis of ATP to the transfer of proteins into and across the cell membrane, serving as an ATP-driven molecular motor driving the stepwise translocation of polypeptide chains across the membrane.</text>
</comment>
<keyword evidence="9 12" id="KW-1278">Translocase</keyword>
<dbReference type="HAMAP" id="MF_01382">
    <property type="entry name" value="SecA"/>
    <property type="match status" value="1"/>
</dbReference>
<dbReference type="NCBIfam" id="NF006630">
    <property type="entry name" value="PRK09200.1"/>
    <property type="match status" value="1"/>
</dbReference>
<dbReference type="InterPro" id="IPR014018">
    <property type="entry name" value="SecA_motor_DEAD"/>
</dbReference>
<feature type="domain" description="SecA family profile" evidence="16">
    <location>
        <begin position="1"/>
        <end position="563"/>
    </location>
</feature>
<dbReference type="InterPro" id="IPR036670">
    <property type="entry name" value="SecA_X-link_sf"/>
</dbReference>
<dbReference type="KEGG" id="mbc:MYB_01335"/>
<dbReference type="SMART" id="SM00957">
    <property type="entry name" value="SecA_DEAD"/>
    <property type="match status" value="1"/>
</dbReference>
<dbReference type="InterPro" id="IPR011116">
    <property type="entry name" value="SecA_Wing/Scaffold"/>
</dbReference>
<dbReference type="GO" id="GO:0065002">
    <property type="term" value="P:intracellular protein transmembrane transport"/>
    <property type="evidence" value="ECO:0007669"/>
    <property type="project" value="UniProtKB-UniRule"/>
</dbReference>
<evidence type="ECO:0000256" key="7">
    <source>
        <dbReference type="ARBA" id="ARBA00022840"/>
    </source>
</evidence>
<comment type="catalytic activity">
    <reaction evidence="12">
        <text>ATP + H2O + cellular proteinSide 1 = ADP + phosphate + cellular proteinSide 2.</text>
        <dbReference type="EC" id="7.4.2.8"/>
    </reaction>
</comment>
<dbReference type="AlphaFoldDB" id="W5UT12"/>
<dbReference type="SMART" id="SM00958">
    <property type="entry name" value="SecA_PP_bind"/>
    <property type="match status" value="1"/>
</dbReference>
<keyword evidence="11 12" id="KW-0472">Membrane</keyword>
<dbReference type="GO" id="GO:0005829">
    <property type="term" value="C:cytosol"/>
    <property type="evidence" value="ECO:0007669"/>
    <property type="project" value="TreeGrafter"/>
</dbReference>
<dbReference type="InterPro" id="IPR001650">
    <property type="entry name" value="Helicase_C-like"/>
</dbReference>
<dbReference type="Pfam" id="PF07517">
    <property type="entry name" value="SecA_DEAD"/>
    <property type="match status" value="1"/>
</dbReference>
<dbReference type="GO" id="GO:0017038">
    <property type="term" value="P:protein import"/>
    <property type="evidence" value="ECO:0007669"/>
    <property type="project" value="InterPro"/>
</dbReference>
<dbReference type="PROSITE" id="PS51194">
    <property type="entry name" value="HELICASE_CTER"/>
    <property type="match status" value="1"/>
</dbReference>
<dbReference type="GO" id="GO:0008564">
    <property type="term" value="F:protein-exporting ATPase activity"/>
    <property type="evidence" value="ECO:0007669"/>
    <property type="project" value="UniProtKB-EC"/>
</dbReference>
<evidence type="ECO:0000256" key="4">
    <source>
        <dbReference type="ARBA" id="ARBA00022475"/>
    </source>
</evidence>
<evidence type="ECO:0000259" key="15">
    <source>
        <dbReference type="PROSITE" id="PS51194"/>
    </source>
</evidence>
<feature type="binding site" evidence="12">
    <location>
        <begin position="99"/>
        <end position="103"/>
    </location>
    <ligand>
        <name>ATP</name>
        <dbReference type="ChEBI" id="CHEBI:30616"/>
    </ligand>
</feature>
<keyword evidence="3 12" id="KW-0813">Transport</keyword>
<dbReference type="InterPro" id="IPR000185">
    <property type="entry name" value="SecA"/>
</dbReference>
<dbReference type="InterPro" id="IPR036266">
    <property type="entry name" value="SecA_Wing/Scaffold_sf"/>
</dbReference>
<dbReference type="InterPro" id="IPR044722">
    <property type="entry name" value="SecA_SF2_C"/>
</dbReference>
<dbReference type="PRINTS" id="PR00906">
    <property type="entry name" value="SECA"/>
</dbReference>
<dbReference type="eggNOG" id="COG0653">
    <property type="taxonomic scope" value="Bacteria"/>
</dbReference>
<dbReference type="PATRIC" id="fig|743966.3.peg.269"/>
<dbReference type="FunFam" id="3.40.50.300:FF:000429">
    <property type="entry name" value="Preprotein translocase subunit SecA"/>
    <property type="match status" value="1"/>
</dbReference>
<evidence type="ECO:0000256" key="11">
    <source>
        <dbReference type="ARBA" id="ARBA00023136"/>
    </source>
</evidence>
<evidence type="ECO:0000256" key="13">
    <source>
        <dbReference type="RuleBase" id="RU003874"/>
    </source>
</evidence>
<evidence type="ECO:0000256" key="10">
    <source>
        <dbReference type="ARBA" id="ARBA00023010"/>
    </source>
</evidence>
<dbReference type="PROSITE" id="PS51196">
    <property type="entry name" value="SECA_MOTOR_DEAD"/>
    <property type="match status" value="1"/>
</dbReference>
<dbReference type="Pfam" id="PF01043">
    <property type="entry name" value="SecA_PP_bind"/>
    <property type="match status" value="1"/>
</dbReference>
<dbReference type="OrthoDB" id="9805579at2"/>
<evidence type="ECO:0000256" key="2">
    <source>
        <dbReference type="ARBA" id="ARBA00007650"/>
    </source>
</evidence>
<feature type="binding site" evidence="12">
    <location>
        <position position="487"/>
    </location>
    <ligand>
        <name>ATP</name>
        <dbReference type="ChEBI" id="CHEBI:30616"/>
    </ligand>
</feature>
<dbReference type="RefSeq" id="WP_022934795.1">
    <property type="nucleotide sequence ID" value="NZ_CP007154.1"/>
</dbReference>
<dbReference type="PANTHER" id="PTHR30612">
    <property type="entry name" value="SECA INNER MEMBRANE COMPONENT OF SEC PROTEIN SECRETION SYSTEM"/>
    <property type="match status" value="1"/>
</dbReference>
<dbReference type="Gene3D" id="1.10.3060.10">
    <property type="entry name" value="Helical scaffold and wing domains of SecA"/>
    <property type="match status" value="1"/>
</dbReference>
<dbReference type="GO" id="GO:0031522">
    <property type="term" value="C:cell envelope Sec protein transport complex"/>
    <property type="evidence" value="ECO:0007669"/>
    <property type="project" value="TreeGrafter"/>
</dbReference>
<evidence type="ECO:0000313" key="17">
    <source>
        <dbReference type="EMBL" id="AHH45277.1"/>
    </source>
</evidence>
<dbReference type="NCBIfam" id="TIGR00963">
    <property type="entry name" value="secA"/>
    <property type="match status" value="1"/>
</dbReference>
<feature type="binding site" evidence="12">
    <location>
        <position position="81"/>
    </location>
    <ligand>
        <name>ATP</name>
        <dbReference type="ChEBI" id="CHEBI:30616"/>
    </ligand>
</feature>
<evidence type="ECO:0000313" key="18">
    <source>
        <dbReference type="Proteomes" id="UP000019229"/>
    </source>
</evidence>
<evidence type="ECO:0000259" key="16">
    <source>
        <dbReference type="PROSITE" id="PS51196"/>
    </source>
</evidence>
<gene>
    <name evidence="12 17" type="primary">secA</name>
    <name evidence="17" type="ORF">MYB_01335</name>
</gene>
<dbReference type="Pfam" id="PF21090">
    <property type="entry name" value="P-loop_SecA"/>
    <property type="match status" value="2"/>
</dbReference>
<dbReference type="Pfam" id="PF07516">
    <property type="entry name" value="SecA_SW"/>
    <property type="match status" value="1"/>
</dbReference>
<accession>W5UT12</accession>
<keyword evidence="10 12" id="KW-0811">Translocation</keyword>
<dbReference type="GO" id="GO:0043952">
    <property type="term" value="P:protein transport by the Sec complex"/>
    <property type="evidence" value="ECO:0007669"/>
    <property type="project" value="TreeGrafter"/>
</dbReference>
<evidence type="ECO:0000259" key="14">
    <source>
        <dbReference type="PROSITE" id="PS51192"/>
    </source>
</evidence>
<dbReference type="GO" id="GO:0005524">
    <property type="term" value="F:ATP binding"/>
    <property type="evidence" value="ECO:0007669"/>
    <property type="project" value="UniProtKB-UniRule"/>
</dbReference>